<comment type="caution">
    <text evidence="1">The sequence shown here is derived from an EMBL/GenBank/DDBJ whole genome shotgun (WGS) entry which is preliminary data.</text>
</comment>
<sequence>MPADALAAAIERLPAGFLHAHIRHLLYCEASNALEQSDIFAALTGYKPHAAVHLVRTPLFRAGIARLPLRRLHANLGDLFLNTEATPAHISSSQSDWQTGHWAGLAVVHCLTHFSFVCYGSHPPRAEAFRTCPLLRVLVFILDPDYEPEELDYLSKQQPRVVIWWDDDLVSDWHRGACGLGEYAEGVIEERKLSGR</sequence>
<dbReference type="EMBL" id="JARJCM010000087">
    <property type="protein sequence ID" value="KAJ7030821.1"/>
    <property type="molecule type" value="Genomic_DNA"/>
</dbReference>
<accession>A0AAD6SPN2</accession>
<reference evidence="1" key="1">
    <citation type="submission" date="2023-03" db="EMBL/GenBank/DDBJ databases">
        <title>Massive genome expansion in bonnet fungi (Mycena s.s.) driven by repeated elements and novel gene families across ecological guilds.</title>
        <authorList>
            <consortium name="Lawrence Berkeley National Laboratory"/>
            <person name="Harder C.B."/>
            <person name="Miyauchi S."/>
            <person name="Viragh M."/>
            <person name="Kuo A."/>
            <person name="Thoen E."/>
            <person name="Andreopoulos B."/>
            <person name="Lu D."/>
            <person name="Skrede I."/>
            <person name="Drula E."/>
            <person name="Henrissat B."/>
            <person name="Morin E."/>
            <person name="Kohler A."/>
            <person name="Barry K."/>
            <person name="LaButti K."/>
            <person name="Morin E."/>
            <person name="Salamov A."/>
            <person name="Lipzen A."/>
            <person name="Mereny Z."/>
            <person name="Hegedus B."/>
            <person name="Baldrian P."/>
            <person name="Stursova M."/>
            <person name="Weitz H."/>
            <person name="Taylor A."/>
            <person name="Grigoriev I.V."/>
            <person name="Nagy L.G."/>
            <person name="Martin F."/>
            <person name="Kauserud H."/>
        </authorList>
    </citation>
    <scope>NUCLEOTIDE SEQUENCE</scope>
    <source>
        <strain evidence="1">CBHHK200</strain>
    </source>
</reference>
<proteinExistence type="predicted"/>
<organism evidence="1 2">
    <name type="scientific">Mycena alexandri</name>
    <dbReference type="NCBI Taxonomy" id="1745969"/>
    <lineage>
        <taxon>Eukaryota</taxon>
        <taxon>Fungi</taxon>
        <taxon>Dikarya</taxon>
        <taxon>Basidiomycota</taxon>
        <taxon>Agaricomycotina</taxon>
        <taxon>Agaricomycetes</taxon>
        <taxon>Agaricomycetidae</taxon>
        <taxon>Agaricales</taxon>
        <taxon>Marasmiineae</taxon>
        <taxon>Mycenaceae</taxon>
        <taxon>Mycena</taxon>
    </lineage>
</organism>
<protein>
    <submittedName>
        <fullName evidence="1">Uncharacterized protein</fullName>
    </submittedName>
</protein>
<keyword evidence="2" id="KW-1185">Reference proteome</keyword>
<dbReference type="Proteomes" id="UP001218188">
    <property type="component" value="Unassembled WGS sequence"/>
</dbReference>
<evidence type="ECO:0000313" key="1">
    <source>
        <dbReference type="EMBL" id="KAJ7030821.1"/>
    </source>
</evidence>
<gene>
    <name evidence="1" type="ORF">C8F04DRAFT_1263504</name>
</gene>
<evidence type="ECO:0000313" key="2">
    <source>
        <dbReference type="Proteomes" id="UP001218188"/>
    </source>
</evidence>
<name>A0AAD6SPN2_9AGAR</name>
<dbReference type="AlphaFoldDB" id="A0AAD6SPN2"/>